<feature type="domain" description="Fumarate lyase N-terminal" evidence="1">
    <location>
        <begin position="37"/>
        <end position="366"/>
    </location>
</feature>
<dbReference type="PANTHER" id="PTHR42696:SF2">
    <property type="entry name" value="ASPARTATE AMMONIA-LYASE"/>
    <property type="match status" value="1"/>
</dbReference>
<keyword evidence="2" id="KW-0456">Lyase</keyword>
<dbReference type="InterPro" id="IPR008948">
    <property type="entry name" value="L-Aspartase-like"/>
</dbReference>
<sequence length="375" mass="40371">VPLPADSHRGPSLLKVLSVSRLDLPMAETRWEEDSLGRREVPRNAYWGIQSLRAKENFPVSGLSSSTHLIRAYAQLKLAAVRANVALGGLDERRGSALATAGEEMAQGRFDGEFVVDVFQAGAGTSFHMNVNEVLTNRALEILGRPRGDYRELSPNDHVNRGQSTNDTYPSATQVAVLLALRDLRTSVTVLAESLERKGTEFAGLTKAGRTHLKDAMPVTLGREFRAYGTALRHTLEILPGIEKALAEIPLGGSAVGSGINSVPGFRARAVEEYARLTRLPLTVARDPFESMESRWPLAAVSGWLRTLALELVRIANDLRLLSSGPATGLDEIRVPEIQPGSSIMPAKVNPSAAECLNMVAFHVVGADAATALAV</sequence>
<feature type="non-terminal residue" evidence="2">
    <location>
        <position position="1"/>
    </location>
</feature>
<proteinExistence type="predicted"/>
<dbReference type="GO" id="GO:0005829">
    <property type="term" value="C:cytosol"/>
    <property type="evidence" value="ECO:0007669"/>
    <property type="project" value="TreeGrafter"/>
</dbReference>
<dbReference type="GO" id="GO:0008797">
    <property type="term" value="F:aspartate ammonia-lyase activity"/>
    <property type="evidence" value="ECO:0007669"/>
    <property type="project" value="TreeGrafter"/>
</dbReference>
<dbReference type="Gene3D" id="1.20.200.10">
    <property type="entry name" value="Fumarase/aspartase (Central domain)"/>
    <property type="match status" value="1"/>
</dbReference>
<dbReference type="InterPro" id="IPR000362">
    <property type="entry name" value="Fumarate_lyase_fam"/>
</dbReference>
<dbReference type="InterPro" id="IPR020557">
    <property type="entry name" value="Fumarate_lyase_CS"/>
</dbReference>
<gene>
    <name evidence="2" type="ORF">B1A_07891</name>
</gene>
<organism evidence="2">
    <name type="scientific">mine drainage metagenome</name>
    <dbReference type="NCBI Taxonomy" id="410659"/>
    <lineage>
        <taxon>unclassified sequences</taxon>
        <taxon>metagenomes</taxon>
        <taxon>ecological metagenomes</taxon>
    </lineage>
</organism>
<dbReference type="SUPFAM" id="SSF48557">
    <property type="entry name" value="L-aspartase-like"/>
    <property type="match status" value="1"/>
</dbReference>
<dbReference type="InterPro" id="IPR051546">
    <property type="entry name" value="Aspartate_Ammonia-Lyase"/>
</dbReference>
<dbReference type="PROSITE" id="PS00163">
    <property type="entry name" value="FUMARATE_LYASES"/>
    <property type="match status" value="1"/>
</dbReference>
<reference evidence="2" key="2">
    <citation type="journal article" date="2014" name="ISME J.">
        <title>Microbial stratification in low pH oxic and suboxic macroscopic growths along an acid mine drainage.</title>
        <authorList>
            <person name="Mendez-Garcia C."/>
            <person name="Mesa V."/>
            <person name="Sprenger R.R."/>
            <person name="Richter M."/>
            <person name="Diez M.S."/>
            <person name="Solano J."/>
            <person name="Bargiela R."/>
            <person name="Golyshina O.V."/>
            <person name="Manteca A."/>
            <person name="Ramos J.L."/>
            <person name="Gallego J.R."/>
            <person name="Llorente I."/>
            <person name="Martins Dos Santos V.A."/>
            <person name="Jensen O.N."/>
            <person name="Pelaez A.I."/>
            <person name="Sanchez J."/>
            <person name="Ferrer M."/>
        </authorList>
    </citation>
    <scope>NUCLEOTIDE SEQUENCE</scope>
</reference>
<dbReference type="EMBL" id="AUZX01005651">
    <property type="protein sequence ID" value="EQD66973.1"/>
    <property type="molecule type" value="Genomic_DNA"/>
</dbReference>
<dbReference type="InterPro" id="IPR024083">
    <property type="entry name" value="Fumarase/histidase_N"/>
</dbReference>
<dbReference type="PRINTS" id="PR00149">
    <property type="entry name" value="FUMRATELYASE"/>
</dbReference>
<evidence type="ECO:0000313" key="2">
    <source>
        <dbReference type="EMBL" id="EQD66973.1"/>
    </source>
</evidence>
<feature type="non-terminal residue" evidence="2">
    <location>
        <position position="375"/>
    </location>
</feature>
<dbReference type="Gene3D" id="1.10.275.10">
    <property type="entry name" value="Fumarase/aspartase (N-terminal domain)"/>
    <property type="match status" value="1"/>
</dbReference>
<dbReference type="Pfam" id="PF00206">
    <property type="entry name" value="Lyase_1"/>
    <property type="match status" value="1"/>
</dbReference>
<protein>
    <submittedName>
        <fullName evidence="2">Aspartate ammonia-lyase</fullName>
    </submittedName>
</protein>
<dbReference type="PANTHER" id="PTHR42696">
    <property type="entry name" value="ASPARTATE AMMONIA-LYASE"/>
    <property type="match status" value="1"/>
</dbReference>
<reference evidence="2" key="1">
    <citation type="submission" date="2013-08" db="EMBL/GenBank/DDBJ databases">
        <authorList>
            <person name="Mendez C."/>
            <person name="Richter M."/>
            <person name="Ferrer M."/>
            <person name="Sanchez J."/>
        </authorList>
    </citation>
    <scope>NUCLEOTIDE SEQUENCE</scope>
</reference>
<comment type="caution">
    <text evidence="2">The sequence shown here is derived from an EMBL/GenBank/DDBJ whole genome shotgun (WGS) entry which is preliminary data.</text>
</comment>
<accession>T1BEM7</accession>
<dbReference type="AlphaFoldDB" id="T1BEM7"/>
<dbReference type="GO" id="GO:0006531">
    <property type="term" value="P:aspartate metabolic process"/>
    <property type="evidence" value="ECO:0007669"/>
    <property type="project" value="TreeGrafter"/>
</dbReference>
<name>T1BEM7_9ZZZZ</name>
<evidence type="ECO:0000259" key="1">
    <source>
        <dbReference type="Pfam" id="PF00206"/>
    </source>
</evidence>
<dbReference type="InterPro" id="IPR022761">
    <property type="entry name" value="Fumarate_lyase_N"/>
</dbReference>